<protein>
    <submittedName>
        <fullName evidence="7">TonB-dependent receptor</fullName>
    </submittedName>
</protein>
<feature type="domain" description="TonB-dependent transporter Oar-like beta-barrel" evidence="6">
    <location>
        <begin position="243"/>
        <end position="308"/>
    </location>
</feature>
<comment type="caution">
    <text evidence="7">The sequence shown here is derived from an EMBL/GenBank/DDBJ whole genome shotgun (WGS) entry which is preliminary data.</text>
</comment>
<feature type="domain" description="TonB-dependent receptor plug" evidence="5">
    <location>
        <begin position="136"/>
        <end position="234"/>
    </location>
</feature>
<dbReference type="InterPro" id="IPR037066">
    <property type="entry name" value="Plug_dom_sf"/>
</dbReference>
<dbReference type="Pfam" id="PF25183">
    <property type="entry name" value="OMP_b-brl_4"/>
    <property type="match status" value="2"/>
</dbReference>
<name>A0A7V1CXM8_9GAMM</name>
<dbReference type="Gene3D" id="2.60.40.1120">
    <property type="entry name" value="Carboxypeptidase-like, regulatory domain"/>
    <property type="match status" value="1"/>
</dbReference>
<keyword evidence="3" id="KW-0998">Cell outer membrane</keyword>
<feature type="chain" id="PRO_5031030047" evidence="4">
    <location>
        <begin position="27"/>
        <end position="1040"/>
    </location>
</feature>
<keyword evidence="2" id="KW-0472">Membrane</keyword>
<dbReference type="GO" id="GO:0009279">
    <property type="term" value="C:cell outer membrane"/>
    <property type="evidence" value="ECO:0007669"/>
    <property type="project" value="UniProtKB-SubCell"/>
</dbReference>
<evidence type="ECO:0000256" key="2">
    <source>
        <dbReference type="ARBA" id="ARBA00023136"/>
    </source>
</evidence>
<dbReference type="Pfam" id="PF13620">
    <property type="entry name" value="CarboxypepD_reg"/>
    <property type="match status" value="1"/>
</dbReference>
<accession>A0A7V1CXM8</accession>
<dbReference type="Pfam" id="PF07715">
    <property type="entry name" value="Plug"/>
    <property type="match status" value="1"/>
</dbReference>
<organism evidence="7">
    <name type="scientific">Pseudoalteromonas prydzensis</name>
    <dbReference type="NCBI Taxonomy" id="182141"/>
    <lineage>
        <taxon>Bacteria</taxon>
        <taxon>Pseudomonadati</taxon>
        <taxon>Pseudomonadota</taxon>
        <taxon>Gammaproteobacteria</taxon>
        <taxon>Alteromonadales</taxon>
        <taxon>Pseudoalteromonadaceae</taxon>
        <taxon>Pseudoalteromonas</taxon>
    </lineage>
</organism>
<dbReference type="Gene3D" id="2.40.170.20">
    <property type="entry name" value="TonB-dependent receptor, beta-barrel domain"/>
    <property type="match status" value="1"/>
</dbReference>
<keyword evidence="7" id="KW-0675">Receptor</keyword>
<gene>
    <name evidence="7" type="ORF">ENH88_05345</name>
</gene>
<dbReference type="Gene3D" id="2.170.130.10">
    <property type="entry name" value="TonB-dependent receptor, plug domain"/>
    <property type="match status" value="1"/>
</dbReference>
<evidence type="ECO:0000259" key="6">
    <source>
        <dbReference type="Pfam" id="PF25183"/>
    </source>
</evidence>
<dbReference type="AlphaFoldDB" id="A0A7V1CXM8"/>
<dbReference type="Proteomes" id="UP000886188">
    <property type="component" value="Unassembled WGS sequence"/>
</dbReference>
<dbReference type="InterPro" id="IPR057601">
    <property type="entry name" value="Oar-like_b-barrel"/>
</dbReference>
<dbReference type="InterPro" id="IPR008969">
    <property type="entry name" value="CarboxyPept-like_regulatory"/>
</dbReference>
<evidence type="ECO:0000256" key="1">
    <source>
        <dbReference type="ARBA" id="ARBA00004442"/>
    </source>
</evidence>
<evidence type="ECO:0000256" key="3">
    <source>
        <dbReference type="ARBA" id="ARBA00023237"/>
    </source>
</evidence>
<dbReference type="InterPro" id="IPR012910">
    <property type="entry name" value="Plug_dom"/>
</dbReference>
<comment type="subcellular location">
    <subcellularLocation>
        <location evidence="1">Cell outer membrane</location>
    </subcellularLocation>
</comment>
<dbReference type="EMBL" id="DRGM01000056">
    <property type="protein sequence ID" value="HEA15870.1"/>
    <property type="molecule type" value="Genomic_DNA"/>
</dbReference>
<proteinExistence type="predicted"/>
<evidence type="ECO:0000313" key="7">
    <source>
        <dbReference type="EMBL" id="HEA15870.1"/>
    </source>
</evidence>
<feature type="domain" description="TonB-dependent transporter Oar-like beta-barrel" evidence="6">
    <location>
        <begin position="349"/>
        <end position="971"/>
    </location>
</feature>
<dbReference type="RefSeq" id="WP_304180439.1">
    <property type="nucleotide sequence ID" value="NZ_DRGM01000056.1"/>
</dbReference>
<evidence type="ECO:0000259" key="5">
    <source>
        <dbReference type="Pfam" id="PF07715"/>
    </source>
</evidence>
<dbReference type="SUPFAM" id="SSF56935">
    <property type="entry name" value="Porins"/>
    <property type="match status" value="1"/>
</dbReference>
<reference evidence="7" key="1">
    <citation type="journal article" date="2020" name="mSystems">
        <title>Genome- and Community-Level Interaction Insights into Carbon Utilization and Element Cycling Functions of Hydrothermarchaeota in Hydrothermal Sediment.</title>
        <authorList>
            <person name="Zhou Z."/>
            <person name="Liu Y."/>
            <person name="Xu W."/>
            <person name="Pan J."/>
            <person name="Luo Z.H."/>
            <person name="Li M."/>
        </authorList>
    </citation>
    <scope>NUCLEOTIDE SEQUENCE [LARGE SCALE GENOMIC DNA]</scope>
    <source>
        <strain evidence="7">HyVt-346</strain>
    </source>
</reference>
<sequence>MKIQLRKTALSLAIAACVGVSGAAVANTTASGVKGQIVGPNGNPAAGTEVTIIHVPSGSSKVTYVNDAGYFSASGLRVGGPYNIIVDSDKYEDQLVENIFLTLGSDYPVSVQLKPTSDIEQIVVTGRPISAMSGGTGPSSTFTLEDLENAPAINRDLRDIVRADPRVYVDESRGAIQCGGNNPRYNSLTVDGIRMNDNFGLSSNGYPTIGAPFSFDSIDQVAVELAPFDVQYGGFTACNINAVTKSGGNEIHGGVFFDFTSDSYKGDKVEGVKADNGNYTDKRYGFNLGLPLIKDQLFFFGTYEKQEGIAQFNYGAAQGDDPSVTAGDIANIQRIAQEKYNYNAGTMPGSMPVEDEKILVKLDWTINDNHRANFIYNYNDAFTISQSDTGSSRLSLDSHYYEQGAKFTSFVSSLYSDWNDDFSTEVRFGKSEVDARVQSLDAASGFGEFQVKTAGGATVYIGPDDSRHSNKLKYDTTTFKLAGKYYLDKHTISAGYEYEKLNVFNMFVQHTQGEFRFNSIEDFENGLASRIEYNNAAGTNNPADAAAEFSYKQHTFYLQDEYNFDNIDASLTFGLRYDRYDSSDVPNFNENFTNRYGFSNQQNLDGMDLIQPRVGFNWYATDALEVRAGVGLYTGGNPNVWVSNAYSNDGVTNIYTRRNNVDLFNTAMTNFDGGTPGYDVPQEMFDEVANTDIRLGDSIANVIDPNFKMPSEWKYALGATFTTDNDYVLSADALYSRKNDAAVLTDLGVAQNGYEPVDGRPIYTAPEGRSGEFMLTNADDGGDALVLSTALSKRYDNGIDFTLAYSYTDAKDINPMTSSVADSNYHNLATINPNNPGIATSDYEVPHRFTLKLGYAHEFFDGYATRFNLFGQASKGMPYSYTFADSDNLWTPSFADKNRQLLYVPNVNDPNVVYGADFDLDAFNAFINEENLKRGSITDRNSEYAPWFIKFDFKVTQELPGFMEGHKGEAYFVIDNLTNLLNDDWGKLEKGNFVGNPVVKTSRDDQGRYVYESFNSGNVGTYVQRDASLWEMRVGVRYTF</sequence>
<feature type="signal peptide" evidence="4">
    <location>
        <begin position="1"/>
        <end position="26"/>
    </location>
</feature>
<keyword evidence="4" id="KW-0732">Signal</keyword>
<dbReference type="SUPFAM" id="SSF49464">
    <property type="entry name" value="Carboxypeptidase regulatory domain-like"/>
    <property type="match status" value="1"/>
</dbReference>
<dbReference type="InterPro" id="IPR036942">
    <property type="entry name" value="Beta-barrel_TonB_sf"/>
</dbReference>
<evidence type="ECO:0000256" key="4">
    <source>
        <dbReference type="SAM" id="SignalP"/>
    </source>
</evidence>